<evidence type="ECO:0000313" key="1">
    <source>
        <dbReference type="EMBL" id="KKN22028.1"/>
    </source>
</evidence>
<comment type="caution">
    <text evidence="1">The sequence shown here is derived from an EMBL/GenBank/DDBJ whole genome shotgun (WGS) entry which is preliminary data.</text>
</comment>
<feature type="non-terminal residue" evidence="1">
    <location>
        <position position="295"/>
    </location>
</feature>
<dbReference type="EMBL" id="LAZR01003098">
    <property type="protein sequence ID" value="KKN22028.1"/>
    <property type="molecule type" value="Genomic_DNA"/>
</dbReference>
<dbReference type="AlphaFoldDB" id="A0A0F9RXV9"/>
<reference evidence="1" key="1">
    <citation type="journal article" date="2015" name="Nature">
        <title>Complex archaea that bridge the gap between prokaryotes and eukaryotes.</title>
        <authorList>
            <person name="Spang A."/>
            <person name="Saw J.H."/>
            <person name="Jorgensen S.L."/>
            <person name="Zaremba-Niedzwiedzka K."/>
            <person name="Martijn J."/>
            <person name="Lind A.E."/>
            <person name="van Eijk R."/>
            <person name="Schleper C."/>
            <person name="Guy L."/>
            <person name="Ettema T.J."/>
        </authorList>
    </citation>
    <scope>NUCLEOTIDE SEQUENCE</scope>
</reference>
<proteinExistence type="predicted"/>
<gene>
    <name evidence="1" type="ORF">LCGC14_0919290</name>
</gene>
<accession>A0A0F9RXV9</accession>
<organism evidence="1">
    <name type="scientific">marine sediment metagenome</name>
    <dbReference type="NCBI Taxonomy" id="412755"/>
    <lineage>
        <taxon>unclassified sequences</taxon>
        <taxon>metagenomes</taxon>
        <taxon>ecological metagenomes</taxon>
    </lineage>
</organism>
<sequence length="295" mass="31900">MSNLILRPTADGNYTSWDGFSLTVPHTPLYDLIDEADYVVGAGDDDYISTSTAGSAFTVLLSDAAAGSWPRATRICSVRVVAVVRQIGASCDFNFRLRSLDQDIDSPVQTLTSTTYTEVGYTLNLGLNGYAWNVSTINRLEAGLVFSSGAELRCTKLETYVHYETFPHHTLVPEAAGAAQDWSPEPSGSPAYMTVGGVYDGDLSYLADTTVNDQSVFELTDLPATLSPVNIDRVTTKALVKNVGNTVEEADSIVRSNLLYYHGGTNTTSVALQPNNEWVLLTEDYLNDPGGTWPS</sequence>
<protein>
    <submittedName>
        <fullName evidence="1">Uncharacterized protein</fullName>
    </submittedName>
</protein>
<name>A0A0F9RXV9_9ZZZZ</name>